<dbReference type="EMBL" id="HACM01009904">
    <property type="protein sequence ID" value="CRZ10346.1"/>
    <property type="molecule type" value="Transcribed_RNA"/>
</dbReference>
<dbReference type="AlphaFoldDB" id="A0A0H5R9A4"/>
<reference evidence="2" key="1">
    <citation type="submission" date="2015-04" db="EMBL/GenBank/DDBJ databases">
        <title>The genome sequence of the plant pathogenic Rhizarian Plasmodiophora brassicae reveals insights in its biotrophic life cycle and the origin of chitin synthesis.</title>
        <authorList>
            <person name="Schwelm A."/>
            <person name="Fogelqvist J."/>
            <person name="Knaust A."/>
            <person name="Julke S."/>
            <person name="Lilja T."/>
            <person name="Dhandapani V."/>
            <person name="Bonilla-Rosso G."/>
            <person name="Karlsson M."/>
            <person name="Shevchenko A."/>
            <person name="Choi S.R."/>
            <person name="Kim H.G."/>
            <person name="Park J.Y."/>
            <person name="Lim Y.P."/>
            <person name="Ludwig-Muller J."/>
            <person name="Dixelius C."/>
        </authorList>
    </citation>
    <scope>NUCLEOTIDE SEQUENCE</scope>
    <source>
        <tissue evidence="2">Potato root galls</tissue>
    </source>
</reference>
<evidence type="ECO:0000313" key="2">
    <source>
        <dbReference type="EMBL" id="CRZ10346.1"/>
    </source>
</evidence>
<name>A0A0H5R9A4_9EUKA</name>
<accession>A0A0H5R9A4</accession>
<evidence type="ECO:0000256" key="1">
    <source>
        <dbReference type="SAM" id="MobiDB-lite"/>
    </source>
</evidence>
<proteinExistence type="predicted"/>
<feature type="region of interest" description="Disordered" evidence="1">
    <location>
        <begin position="1"/>
        <end position="30"/>
    </location>
</feature>
<protein>
    <submittedName>
        <fullName evidence="2">Uncharacterized protein</fullName>
    </submittedName>
</protein>
<sequence>MDGNGADNADDWDEPVQYAGQSQSGPAPLVRTYDAPVRLPATLTPISSGSSHKLCLIQRHLNQLITASPGVKPSPPLAAYSVSATDSCFGSLLASCTKKEESVSVIDDEPDFSAFCASTPSPAASRSQSTSIVKVFKRHRRTPCKISPVRAHGIAAQVSPQQPLSKKLFLDLHGDRTRPSQLCSQILSPLHRPARQPSAYDDDVYNLCSDDIVVDNFQSKVAFPSSLGSIVVDEIFTQEGISRNPISIPSGQQNQKRQTWLTDVDLNLSPPKSLPKSHAVDSFANSGRRHKVSGRPGNLSMMLRTADRRACTARSLFHSGAPGFDLNINRSCWYYIISYVFHARCDIYECLCLTKQCTDAYMLAKVLVHDDLWTSCGSLKVGQFIRSPDKDFCNALHIHGALPIVFATSITVDSGLSSSFPASMLQGEILLLTSATAVIEKRTCFAFDDAAEGSGELSSFVSCSDADPSDLVRHELFGIVQRLSVRSGAHNLHNHTDSTATSSQRLFRSYLILQTRFGNLAEIALDSDMWAKWRDVLSNSEGSALHCQRLTQRIRSERSNLHTRSLETLFGNLSSDEIPLFDVIPQSIVVMSCATTICDVQFHRPHVLPLSSAMSSLANCRISFVAGLIELVCGGFGGCVDYVIVADESLHDDCRQSTCIVRVLNVLELSQTLLLFKRGDNISFRDVHVHANEEGIVEFLLDDWSHVSYCGQSTVSDRRSLATSVYPDKGVANHVIFRLIGIITAVFATSDLIVFDSCGRDCSSSEGFSISANYEGYECPFCGDRRCLPSISKMLTCMVNCGSSNYRVKIDHRLLFSNSVQEAEMYIGSPVNADCILESPYDYDNQTWLALR</sequence>
<organism evidence="2">
    <name type="scientific">Spongospora subterranea</name>
    <dbReference type="NCBI Taxonomy" id="70186"/>
    <lineage>
        <taxon>Eukaryota</taxon>
        <taxon>Sar</taxon>
        <taxon>Rhizaria</taxon>
        <taxon>Endomyxa</taxon>
        <taxon>Phytomyxea</taxon>
        <taxon>Plasmodiophorida</taxon>
        <taxon>Plasmodiophoridae</taxon>
        <taxon>Spongospora</taxon>
    </lineage>
</organism>